<dbReference type="Proteomes" id="UP000178880">
    <property type="component" value="Unassembled WGS sequence"/>
</dbReference>
<dbReference type="InterPro" id="IPR001509">
    <property type="entry name" value="Epimerase_deHydtase"/>
</dbReference>
<proteinExistence type="predicted"/>
<evidence type="ECO:0000313" key="2">
    <source>
        <dbReference type="EMBL" id="OGY99883.1"/>
    </source>
</evidence>
<dbReference type="Gene3D" id="3.40.50.720">
    <property type="entry name" value="NAD(P)-binding Rossmann-like Domain"/>
    <property type="match status" value="1"/>
</dbReference>
<dbReference type="EMBL" id="MHLA01000013">
    <property type="protein sequence ID" value="OGY99883.1"/>
    <property type="molecule type" value="Genomic_DNA"/>
</dbReference>
<reference evidence="2 3" key="1">
    <citation type="journal article" date="2016" name="Nat. Commun.">
        <title>Thousands of microbial genomes shed light on interconnected biogeochemical processes in an aquifer system.</title>
        <authorList>
            <person name="Anantharaman K."/>
            <person name="Brown C.T."/>
            <person name="Hug L.A."/>
            <person name="Sharon I."/>
            <person name="Castelle C.J."/>
            <person name="Probst A.J."/>
            <person name="Thomas B.C."/>
            <person name="Singh A."/>
            <person name="Wilkins M.J."/>
            <person name="Karaoz U."/>
            <person name="Brodie E.L."/>
            <person name="Williams K.H."/>
            <person name="Hubbard S.S."/>
            <person name="Banfield J.F."/>
        </authorList>
    </citation>
    <scope>NUCLEOTIDE SEQUENCE [LARGE SCALE GENOMIC DNA]</scope>
</reference>
<dbReference type="InterPro" id="IPR050177">
    <property type="entry name" value="Lipid_A_modif_metabolic_enz"/>
</dbReference>
<dbReference type="PANTHER" id="PTHR43245">
    <property type="entry name" value="BIFUNCTIONAL POLYMYXIN RESISTANCE PROTEIN ARNA"/>
    <property type="match status" value="1"/>
</dbReference>
<sequence>MKIIVAGSESFVARELIAQCLKAGIEVFGFDFAKSSDLPYEFKKGDINDPNISDIIPLGADAIVHLAAISRPQDCEGKPYETFQTNVMGTLNLMRAAKAKGARQFIFPSSDWVYEKFGEGEEKNEDSFIDIAGHTSEYALSKLVSEANLRQAHLRGDFMPVTILRFAIIYGPRPTNWGSLERVASEAKKNDTITFPESRKSGRCYTHVMDTAAGIRAAFGRKDFQIINLAGDDLITLEDIVRGIEKLCNKKVEIIEKNPSVLVARKISNKKAKKLLGWEPQIGLEEGLKTILPFI</sequence>
<dbReference type="Pfam" id="PF01370">
    <property type="entry name" value="Epimerase"/>
    <property type="match status" value="1"/>
</dbReference>
<comment type="caution">
    <text evidence="2">The sequence shown here is derived from an EMBL/GenBank/DDBJ whole genome shotgun (WGS) entry which is preliminary data.</text>
</comment>
<evidence type="ECO:0000313" key="3">
    <source>
        <dbReference type="Proteomes" id="UP000178880"/>
    </source>
</evidence>
<gene>
    <name evidence="2" type="ORF">A2945_02725</name>
</gene>
<evidence type="ECO:0000259" key="1">
    <source>
        <dbReference type="Pfam" id="PF01370"/>
    </source>
</evidence>
<protein>
    <recommendedName>
        <fullName evidence="1">NAD-dependent epimerase/dehydratase domain-containing protein</fullName>
    </recommendedName>
</protein>
<name>A0A1G2CER3_9BACT</name>
<dbReference type="SUPFAM" id="SSF51735">
    <property type="entry name" value="NAD(P)-binding Rossmann-fold domains"/>
    <property type="match status" value="1"/>
</dbReference>
<dbReference type="STRING" id="1798650.A2945_02725"/>
<dbReference type="AlphaFoldDB" id="A0A1G2CER3"/>
<dbReference type="CDD" id="cd08946">
    <property type="entry name" value="SDR_e"/>
    <property type="match status" value="1"/>
</dbReference>
<accession>A0A1G2CER3</accession>
<dbReference type="InterPro" id="IPR036291">
    <property type="entry name" value="NAD(P)-bd_dom_sf"/>
</dbReference>
<feature type="domain" description="NAD-dependent epimerase/dehydratase" evidence="1">
    <location>
        <begin position="3"/>
        <end position="229"/>
    </location>
</feature>
<organism evidence="2 3">
    <name type="scientific">Candidatus Liptonbacteria bacterium RIFCSPLOWO2_01_FULL_52_25</name>
    <dbReference type="NCBI Taxonomy" id="1798650"/>
    <lineage>
        <taxon>Bacteria</taxon>
        <taxon>Candidatus Liptoniibacteriota</taxon>
    </lineage>
</organism>